<dbReference type="PROSITE" id="PS50929">
    <property type="entry name" value="ABC_TM1F"/>
    <property type="match status" value="1"/>
</dbReference>
<evidence type="ECO:0000256" key="6">
    <source>
        <dbReference type="ARBA" id="ARBA00022840"/>
    </source>
</evidence>
<feature type="transmembrane region" description="Helical" evidence="9">
    <location>
        <begin position="121"/>
        <end position="146"/>
    </location>
</feature>
<feature type="transmembrane region" description="Helical" evidence="9">
    <location>
        <begin position="52"/>
        <end position="69"/>
    </location>
</feature>
<feature type="transmembrane region" description="Helical" evidence="9">
    <location>
        <begin position="152"/>
        <end position="169"/>
    </location>
</feature>
<feature type="domain" description="ABC transmembrane type-1" evidence="11">
    <location>
        <begin position="19"/>
        <end position="214"/>
    </location>
</feature>
<dbReference type="InterPro" id="IPR039421">
    <property type="entry name" value="Type_1_exporter"/>
</dbReference>
<sequence>MKSQLLEFYRRESDRPLKPVLMAMALSGVGTGMVVALANLGAESAQFTPMRSALLVLYVAAMALYLGGLRRALRGGYAASEQALQRVKARLSCRLLQADLGYVERHADSGRFTPLRQDTRLIAEAMTHVLFGLKSLALFAVSSLFMAWKSPATFGLVTLVFAATLPKLIRNYHRATGQTRASTEREGEFFGLFGHLVHGFKEVKLNRARSEAIQADLVAKARQAYAPRHQVNHRSVDDLQFSSGIFYVLLLVLVFVLPEFWPTHRDTIEQALSTVLFQMGPLTMFATTLPMLARAEAAVAELYALEAEIEAACHGRAAQEALPASAEPRVFERIGLHGASFHYTDAAGEVTFVSGPHELEIRRGELVFIVGGNGAGKSTLLKLLTGLYAPLQGEVRLDGQRVEACTRDAYRELFSIVFTDFHLFERLHGLEEVDAAEVQRWLQVMGLERKTRYADGRFTHTALSTEQRKRLAFIVAVLRNKPICILDEVASDQDPEFRRRFYRELLPELRARGTTVIVVSHDDAFFDCADRLIRLQDGRIVA</sequence>
<dbReference type="EMBL" id="JAXOJX010000012">
    <property type="protein sequence ID" value="MDZ5456893.1"/>
    <property type="molecule type" value="Genomic_DNA"/>
</dbReference>
<evidence type="ECO:0000313" key="12">
    <source>
        <dbReference type="EMBL" id="MDZ5456893.1"/>
    </source>
</evidence>
<evidence type="ECO:0000259" key="10">
    <source>
        <dbReference type="PROSITE" id="PS50893"/>
    </source>
</evidence>
<accession>A0ABU5ID38</accession>
<organism evidence="12 13">
    <name type="scientific">Azohydromonas lata</name>
    <dbReference type="NCBI Taxonomy" id="45677"/>
    <lineage>
        <taxon>Bacteria</taxon>
        <taxon>Pseudomonadati</taxon>
        <taxon>Pseudomonadota</taxon>
        <taxon>Betaproteobacteria</taxon>
        <taxon>Burkholderiales</taxon>
        <taxon>Sphaerotilaceae</taxon>
        <taxon>Azohydromonas</taxon>
    </lineage>
</organism>
<keyword evidence="3" id="KW-1003">Cell membrane</keyword>
<feature type="domain" description="ABC transporter" evidence="10">
    <location>
        <begin position="336"/>
        <end position="541"/>
    </location>
</feature>
<dbReference type="InterPro" id="IPR003439">
    <property type="entry name" value="ABC_transporter-like_ATP-bd"/>
</dbReference>
<evidence type="ECO:0000256" key="5">
    <source>
        <dbReference type="ARBA" id="ARBA00022741"/>
    </source>
</evidence>
<reference evidence="12 13" key="1">
    <citation type="submission" date="2023-11" db="EMBL/GenBank/DDBJ databases">
        <title>Draft genome of Azohydromonas lata strain H1 (DSM1123), a polyhydroxyalkanoate producer.</title>
        <authorList>
            <person name="Traversa D."/>
            <person name="D'Addabbo P."/>
            <person name="Pazzani C."/>
            <person name="Manzari C."/>
            <person name="Chiara M."/>
            <person name="Scrascia M."/>
        </authorList>
    </citation>
    <scope>NUCLEOTIDE SEQUENCE [LARGE SCALE GENOMIC DNA]</scope>
    <source>
        <strain evidence="12 13">H1</strain>
    </source>
</reference>
<dbReference type="PANTHER" id="PTHR43394:SF1">
    <property type="entry name" value="ATP-BINDING CASSETTE SUB-FAMILY B MEMBER 10, MITOCHONDRIAL"/>
    <property type="match status" value="1"/>
</dbReference>
<comment type="caution">
    <text evidence="12">The sequence shown here is derived from an EMBL/GenBank/DDBJ whole genome shotgun (WGS) entry which is preliminary data.</text>
</comment>
<dbReference type="InterPro" id="IPR027417">
    <property type="entry name" value="P-loop_NTPase"/>
</dbReference>
<keyword evidence="4 9" id="KW-0812">Transmembrane</keyword>
<keyword evidence="7 9" id="KW-1133">Transmembrane helix</keyword>
<gene>
    <name evidence="12" type="ORF">SM757_09955</name>
</gene>
<dbReference type="PANTHER" id="PTHR43394">
    <property type="entry name" value="ATP-DEPENDENT PERMEASE MDL1, MITOCHONDRIAL"/>
    <property type="match status" value="1"/>
</dbReference>
<dbReference type="Gene3D" id="3.40.50.300">
    <property type="entry name" value="P-loop containing nucleotide triphosphate hydrolases"/>
    <property type="match status" value="1"/>
</dbReference>
<evidence type="ECO:0000256" key="3">
    <source>
        <dbReference type="ARBA" id="ARBA00022475"/>
    </source>
</evidence>
<keyword evidence="6" id="KW-0067">ATP-binding</keyword>
<feature type="transmembrane region" description="Helical" evidence="9">
    <location>
        <begin position="244"/>
        <end position="261"/>
    </location>
</feature>
<keyword evidence="8 9" id="KW-0472">Membrane</keyword>
<evidence type="ECO:0000256" key="8">
    <source>
        <dbReference type="ARBA" id="ARBA00023136"/>
    </source>
</evidence>
<keyword evidence="2" id="KW-0813">Transport</keyword>
<dbReference type="SMART" id="SM00382">
    <property type="entry name" value="AAA"/>
    <property type="match status" value="1"/>
</dbReference>
<evidence type="ECO:0000256" key="2">
    <source>
        <dbReference type="ARBA" id="ARBA00022448"/>
    </source>
</evidence>
<dbReference type="InterPro" id="IPR036640">
    <property type="entry name" value="ABC1_TM_sf"/>
</dbReference>
<dbReference type="RefSeq" id="WP_322465328.1">
    <property type="nucleotide sequence ID" value="NZ_JAXOJX010000012.1"/>
</dbReference>
<dbReference type="Pfam" id="PF00005">
    <property type="entry name" value="ABC_tran"/>
    <property type="match status" value="1"/>
</dbReference>
<evidence type="ECO:0000256" key="1">
    <source>
        <dbReference type="ARBA" id="ARBA00004651"/>
    </source>
</evidence>
<dbReference type="InterPro" id="IPR005898">
    <property type="entry name" value="Cyc_pep_transpt_SyrD/YojI"/>
</dbReference>
<evidence type="ECO:0000313" key="13">
    <source>
        <dbReference type="Proteomes" id="UP001293718"/>
    </source>
</evidence>
<protein>
    <submittedName>
        <fullName evidence="12">Cyclic peptide export ABC transporter</fullName>
    </submittedName>
</protein>
<proteinExistence type="predicted"/>
<evidence type="ECO:0000256" key="4">
    <source>
        <dbReference type="ARBA" id="ARBA00022692"/>
    </source>
</evidence>
<dbReference type="CDD" id="cd03225">
    <property type="entry name" value="ABC_cobalt_CbiO_domain1"/>
    <property type="match status" value="1"/>
</dbReference>
<keyword evidence="5" id="KW-0547">Nucleotide-binding</keyword>
<name>A0ABU5ID38_9BURK</name>
<dbReference type="SUPFAM" id="SSF52540">
    <property type="entry name" value="P-loop containing nucleoside triphosphate hydrolases"/>
    <property type="match status" value="1"/>
</dbReference>
<dbReference type="SUPFAM" id="SSF90123">
    <property type="entry name" value="ABC transporter transmembrane region"/>
    <property type="match status" value="1"/>
</dbReference>
<keyword evidence="13" id="KW-1185">Reference proteome</keyword>
<dbReference type="Proteomes" id="UP001293718">
    <property type="component" value="Unassembled WGS sequence"/>
</dbReference>
<dbReference type="NCBIfam" id="TIGR01194">
    <property type="entry name" value="cyc_pep_trnsptr"/>
    <property type="match status" value="1"/>
</dbReference>
<dbReference type="PROSITE" id="PS50893">
    <property type="entry name" value="ABC_TRANSPORTER_2"/>
    <property type="match status" value="1"/>
</dbReference>
<feature type="transmembrane region" description="Helical" evidence="9">
    <location>
        <begin position="20"/>
        <end position="40"/>
    </location>
</feature>
<dbReference type="InterPro" id="IPR011527">
    <property type="entry name" value="ABC1_TM_dom"/>
</dbReference>
<evidence type="ECO:0000256" key="9">
    <source>
        <dbReference type="SAM" id="Phobius"/>
    </source>
</evidence>
<evidence type="ECO:0000259" key="11">
    <source>
        <dbReference type="PROSITE" id="PS50929"/>
    </source>
</evidence>
<dbReference type="InterPro" id="IPR015856">
    <property type="entry name" value="ABC_transpr_CbiO/EcfA_su"/>
</dbReference>
<comment type="subcellular location">
    <subcellularLocation>
        <location evidence="1">Cell membrane</location>
        <topology evidence="1">Multi-pass membrane protein</topology>
    </subcellularLocation>
</comment>
<evidence type="ECO:0000256" key="7">
    <source>
        <dbReference type="ARBA" id="ARBA00022989"/>
    </source>
</evidence>
<dbReference type="Gene3D" id="1.20.1560.10">
    <property type="entry name" value="ABC transporter type 1, transmembrane domain"/>
    <property type="match status" value="1"/>
</dbReference>
<dbReference type="InterPro" id="IPR003593">
    <property type="entry name" value="AAA+_ATPase"/>
</dbReference>